<protein>
    <submittedName>
        <fullName evidence="2">Uncharacterized protein</fullName>
    </submittedName>
</protein>
<proteinExistence type="predicted"/>
<feature type="region of interest" description="Disordered" evidence="1">
    <location>
        <begin position="67"/>
        <end position="115"/>
    </location>
</feature>
<dbReference type="OrthoDB" id="447655at2759"/>
<reference evidence="2" key="1">
    <citation type="submission" date="2022-10" db="EMBL/GenBank/DDBJ databases">
        <authorList>
            <person name="Chen Y."/>
            <person name="Dougan E. K."/>
            <person name="Chan C."/>
            <person name="Rhodes N."/>
            <person name="Thang M."/>
        </authorList>
    </citation>
    <scope>NUCLEOTIDE SEQUENCE</scope>
</reference>
<evidence type="ECO:0000313" key="3">
    <source>
        <dbReference type="EMBL" id="CAL4777039.1"/>
    </source>
</evidence>
<evidence type="ECO:0000313" key="4">
    <source>
        <dbReference type="Proteomes" id="UP001152797"/>
    </source>
</evidence>
<gene>
    <name evidence="2" type="ORF">C1SCF055_LOCUS16779</name>
</gene>
<evidence type="ECO:0000256" key="1">
    <source>
        <dbReference type="SAM" id="MobiDB-lite"/>
    </source>
</evidence>
<feature type="compositionally biased region" description="Polar residues" evidence="1">
    <location>
        <begin position="101"/>
        <end position="115"/>
    </location>
</feature>
<keyword evidence="4" id="KW-1185">Reference proteome</keyword>
<dbReference type="EMBL" id="CAMXCT020001399">
    <property type="protein sequence ID" value="CAL1143102.1"/>
    <property type="molecule type" value="Genomic_DNA"/>
</dbReference>
<comment type="caution">
    <text evidence="2">The sequence shown here is derived from an EMBL/GenBank/DDBJ whole genome shotgun (WGS) entry which is preliminary data.</text>
</comment>
<accession>A0A9P1CEM6</accession>
<reference evidence="3 4" key="2">
    <citation type="submission" date="2024-05" db="EMBL/GenBank/DDBJ databases">
        <authorList>
            <person name="Chen Y."/>
            <person name="Shah S."/>
            <person name="Dougan E. K."/>
            <person name="Thang M."/>
            <person name="Chan C."/>
        </authorList>
    </citation>
    <scope>NUCLEOTIDE SEQUENCE [LARGE SCALE GENOMIC DNA]</scope>
</reference>
<dbReference type="AlphaFoldDB" id="A0A9P1CEM6"/>
<evidence type="ECO:0000313" key="2">
    <source>
        <dbReference type="EMBL" id="CAI3989727.1"/>
    </source>
</evidence>
<name>A0A9P1CEM6_9DINO</name>
<organism evidence="2">
    <name type="scientific">Cladocopium goreaui</name>
    <dbReference type="NCBI Taxonomy" id="2562237"/>
    <lineage>
        <taxon>Eukaryota</taxon>
        <taxon>Sar</taxon>
        <taxon>Alveolata</taxon>
        <taxon>Dinophyceae</taxon>
        <taxon>Suessiales</taxon>
        <taxon>Symbiodiniaceae</taxon>
        <taxon>Cladocopium</taxon>
    </lineage>
</organism>
<dbReference type="Proteomes" id="UP001152797">
    <property type="component" value="Unassembled WGS sequence"/>
</dbReference>
<dbReference type="EMBL" id="CAMXCT030001399">
    <property type="protein sequence ID" value="CAL4777039.1"/>
    <property type="molecule type" value="Genomic_DNA"/>
</dbReference>
<sequence>MIHIAVSSVQTGRLIRVFSARDYEAREGHGNDGAVLLITKGKPRRKEDPKQLDDLLVVRPQVLRSVKKQRAEARRRAMESGEAQSSDPGELEFTRSRCRNHSNSSFSVDFNGKSW</sequence>
<feature type="compositionally biased region" description="Basic and acidic residues" evidence="1">
    <location>
        <begin position="69"/>
        <end position="79"/>
    </location>
</feature>
<dbReference type="EMBL" id="CAMXCT010001399">
    <property type="protein sequence ID" value="CAI3989727.1"/>
    <property type="molecule type" value="Genomic_DNA"/>
</dbReference>